<accession>A0A6N8HFF2</accession>
<name>A0A6N8HFF2_9FLAO</name>
<gene>
    <name evidence="2" type="ORF">GN157_12005</name>
</gene>
<protein>
    <submittedName>
        <fullName evidence="2">Phage tail protein</fullName>
    </submittedName>
</protein>
<evidence type="ECO:0000259" key="1">
    <source>
        <dbReference type="Pfam" id="PF07484"/>
    </source>
</evidence>
<organism evidence="2 3">
    <name type="scientific">Flavobacterium rakeshii</name>
    <dbReference type="NCBI Taxonomy" id="1038845"/>
    <lineage>
        <taxon>Bacteria</taxon>
        <taxon>Pseudomonadati</taxon>
        <taxon>Bacteroidota</taxon>
        <taxon>Flavobacteriia</taxon>
        <taxon>Flavobacteriales</taxon>
        <taxon>Flavobacteriaceae</taxon>
        <taxon>Flavobacterium</taxon>
    </lineage>
</organism>
<dbReference type="OrthoDB" id="9810174at2"/>
<dbReference type="AlphaFoldDB" id="A0A6N8HFF2"/>
<keyword evidence="3" id="KW-1185">Reference proteome</keyword>
<feature type="domain" description="Phage tail collar" evidence="1">
    <location>
        <begin position="6"/>
        <end position="61"/>
    </location>
</feature>
<dbReference type="Proteomes" id="UP000433945">
    <property type="component" value="Unassembled WGS sequence"/>
</dbReference>
<dbReference type="RefSeq" id="WP_157483632.1">
    <property type="nucleotide sequence ID" value="NZ_JAZDQD010000006.1"/>
</dbReference>
<evidence type="ECO:0000313" key="3">
    <source>
        <dbReference type="Proteomes" id="UP000433945"/>
    </source>
</evidence>
<comment type="caution">
    <text evidence="2">The sequence shown here is derived from an EMBL/GenBank/DDBJ whole genome shotgun (WGS) entry which is preliminary data.</text>
</comment>
<proteinExistence type="predicted"/>
<dbReference type="SUPFAM" id="SSF88874">
    <property type="entry name" value="Receptor-binding domain of short tail fibre protein gp12"/>
    <property type="match status" value="1"/>
</dbReference>
<dbReference type="InterPro" id="IPR011083">
    <property type="entry name" value="Phage_tail_collar_dom"/>
</dbReference>
<evidence type="ECO:0000313" key="2">
    <source>
        <dbReference type="EMBL" id="MUV04433.1"/>
    </source>
</evidence>
<dbReference type="Pfam" id="PF07484">
    <property type="entry name" value="Collar"/>
    <property type="match status" value="1"/>
</dbReference>
<sequence length="180" mass="18723">MEGYIGEVRLFGGNFAPRGWAFCQGQTLSISTYDALFSLIGTIYGGDGRTTFQLPDLQGRVAISPGQADGNTINTVIGQKGGAETHTMIVGEMPSHTHTATGTAIIPANTAAGNTASPTGHVLASLAGTYSSEPQDTTITATSAAAQVGNSGLSYPFQIIQPYTCLNYIICLQGIYPSRN</sequence>
<dbReference type="InterPro" id="IPR037053">
    <property type="entry name" value="Phage_tail_collar_dom_sf"/>
</dbReference>
<dbReference type="EMBL" id="WOWP01000045">
    <property type="protein sequence ID" value="MUV04433.1"/>
    <property type="molecule type" value="Genomic_DNA"/>
</dbReference>
<reference evidence="2 3" key="1">
    <citation type="submission" date="2019-12" db="EMBL/GenBank/DDBJ databases">
        <authorList>
            <person name="Sun J.-Q."/>
        </authorList>
    </citation>
    <scope>NUCLEOTIDE SEQUENCE [LARGE SCALE GENOMIC DNA]</scope>
    <source>
        <strain evidence="2 3">JCM 17928</strain>
    </source>
</reference>
<dbReference type="Gene3D" id="3.90.1340.10">
    <property type="entry name" value="Phage tail collar domain"/>
    <property type="match status" value="1"/>
</dbReference>